<protein>
    <submittedName>
        <fullName evidence="6">LysR, substrate-binding</fullName>
    </submittedName>
</protein>
<dbReference type="Pfam" id="PF03466">
    <property type="entry name" value="LysR_substrate"/>
    <property type="match status" value="1"/>
</dbReference>
<comment type="caution">
    <text evidence="6">The sequence shown here is derived from an EMBL/GenBank/DDBJ whole genome shotgun (WGS) entry which is preliminary data.</text>
</comment>
<dbReference type="SUPFAM" id="SSF46785">
    <property type="entry name" value="Winged helix' DNA-binding domain"/>
    <property type="match status" value="1"/>
</dbReference>
<accession>L9UBI0</accession>
<gene>
    <name evidence="6" type="ORF">HALTITAN_1561</name>
</gene>
<dbReference type="Pfam" id="PF00126">
    <property type="entry name" value="HTH_1"/>
    <property type="match status" value="1"/>
</dbReference>
<evidence type="ECO:0000256" key="3">
    <source>
        <dbReference type="ARBA" id="ARBA00023125"/>
    </source>
</evidence>
<feature type="domain" description="HTH lysR-type" evidence="5">
    <location>
        <begin position="23"/>
        <end position="80"/>
    </location>
</feature>
<evidence type="ECO:0000256" key="1">
    <source>
        <dbReference type="ARBA" id="ARBA00009437"/>
    </source>
</evidence>
<reference evidence="6 7" key="1">
    <citation type="journal article" date="2013" name="Genome Announc.">
        <title>Draft Genome of the Marine Gammaproteobacterium Halomonas titanicae.</title>
        <authorList>
            <person name="Sanchez-Porro C."/>
            <person name="de la Haba R.R."/>
            <person name="Cruz-Hernandez N."/>
            <person name="Gonzalez J.M."/>
            <person name="Reyes-Guirao C."/>
            <person name="Navarro-Sampedro L."/>
            <person name="Carballo M."/>
            <person name="Ventosa A."/>
        </authorList>
    </citation>
    <scope>NUCLEOTIDE SEQUENCE [LARGE SCALE GENOMIC DNA]</scope>
    <source>
        <strain evidence="6 7">BH1</strain>
    </source>
</reference>
<proteinExistence type="inferred from homology"/>
<dbReference type="PROSITE" id="PS50931">
    <property type="entry name" value="HTH_LYSR"/>
    <property type="match status" value="1"/>
</dbReference>
<dbReference type="CDD" id="cd05466">
    <property type="entry name" value="PBP2_LTTR_substrate"/>
    <property type="match status" value="1"/>
</dbReference>
<dbReference type="SUPFAM" id="SSF53850">
    <property type="entry name" value="Periplasmic binding protein-like II"/>
    <property type="match status" value="1"/>
</dbReference>
<dbReference type="EMBL" id="AOPO01000005">
    <property type="protein sequence ID" value="ELY21563.1"/>
    <property type="molecule type" value="Genomic_DNA"/>
</dbReference>
<dbReference type="InterPro" id="IPR000847">
    <property type="entry name" value="LysR_HTH_N"/>
</dbReference>
<evidence type="ECO:0000313" key="6">
    <source>
        <dbReference type="EMBL" id="ELY21563.1"/>
    </source>
</evidence>
<evidence type="ECO:0000256" key="2">
    <source>
        <dbReference type="ARBA" id="ARBA00023015"/>
    </source>
</evidence>
<sequence>MQKRTGKNLRQPSAMTQKTRSHLAWNDFEVVLAIATAGSLSGASRALGVSHATVFRRLGDIEQRLGVSLFERSRTGYRPTLAGEELAETARIMDEAALAAERKVAGRDLEPRGEIWLTTTDSLLMGLLSPLFTQFQHKYPGIVLDVAVSNQLFNLTRREADVAIRPSNAPPENLIGRPLMAIGQAVYGHRSLNLSPGASIKALASQPWIGAGPRLQDSALDQWMDNNALKAACVYRVDTLVNILSAVSSGMGLGVLPCYLADEDPDIIQLTDPIPELEYGLWFLMHPDLRGVVRIHALMDFLTEMVRAQKQRLAGYCLTTSTTLP</sequence>
<dbReference type="AlphaFoldDB" id="L9UBI0"/>
<dbReference type="Proteomes" id="UP000011651">
    <property type="component" value="Unassembled WGS sequence"/>
</dbReference>
<evidence type="ECO:0000259" key="5">
    <source>
        <dbReference type="PROSITE" id="PS50931"/>
    </source>
</evidence>
<keyword evidence="3" id="KW-0238">DNA-binding</keyword>
<comment type="similarity">
    <text evidence="1">Belongs to the LysR transcriptional regulatory family.</text>
</comment>
<dbReference type="PATRIC" id="fig|1204738.3.peg.2334"/>
<dbReference type="PANTHER" id="PTHR30537">
    <property type="entry name" value="HTH-TYPE TRANSCRIPTIONAL REGULATOR"/>
    <property type="match status" value="1"/>
</dbReference>
<dbReference type="GO" id="GO:0006351">
    <property type="term" value="P:DNA-templated transcription"/>
    <property type="evidence" value="ECO:0007669"/>
    <property type="project" value="TreeGrafter"/>
</dbReference>
<dbReference type="PANTHER" id="PTHR30537:SF3">
    <property type="entry name" value="TRANSCRIPTIONAL REGULATORY PROTEIN"/>
    <property type="match status" value="1"/>
</dbReference>
<keyword evidence="4" id="KW-0804">Transcription</keyword>
<dbReference type="InterPro" id="IPR058163">
    <property type="entry name" value="LysR-type_TF_proteobact-type"/>
</dbReference>
<dbReference type="Gene3D" id="1.10.10.10">
    <property type="entry name" value="Winged helix-like DNA-binding domain superfamily/Winged helix DNA-binding domain"/>
    <property type="match status" value="1"/>
</dbReference>
<evidence type="ECO:0000313" key="7">
    <source>
        <dbReference type="Proteomes" id="UP000011651"/>
    </source>
</evidence>
<name>L9UBI0_9GAMM</name>
<dbReference type="InterPro" id="IPR005119">
    <property type="entry name" value="LysR_subst-bd"/>
</dbReference>
<dbReference type="GO" id="GO:0003700">
    <property type="term" value="F:DNA-binding transcription factor activity"/>
    <property type="evidence" value="ECO:0007669"/>
    <property type="project" value="InterPro"/>
</dbReference>
<dbReference type="InterPro" id="IPR036390">
    <property type="entry name" value="WH_DNA-bd_sf"/>
</dbReference>
<keyword evidence="2" id="KW-0805">Transcription regulation</keyword>
<organism evidence="6 7">
    <name type="scientific">Vreelandella titanicae BH1</name>
    <dbReference type="NCBI Taxonomy" id="1204738"/>
    <lineage>
        <taxon>Bacteria</taxon>
        <taxon>Pseudomonadati</taxon>
        <taxon>Pseudomonadota</taxon>
        <taxon>Gammaproteobacteria</taxon>
        <taxon>Oceanospirillales</taxon>
        <taxon>Halomonadaceae</taxon>
        <taxon>Vreelandella</taxon>
    </lineage>
</organism>
<evidence type="ECO:0000256" key="4">
    <source>
        <dbReference type="ARBA" id="ARBA00023163"/>
    </source>
</evidence>
<dbReference type="GO" id="GO:0043565">
    <property type="term" value="F:sequence-specific DNA binding"/>
    <property type="evidence" value="ECO:0007669"/>
    <property type="project" value="TreeGrafter"/>
</dbReference>
<dbReference type="InterPro" id="IPR036388">
    <property type="entry name" value="WH-like_DNA-bd_sf"/>
</dbReference>
<dbReference type="Gene3D" id="3.40.190.10">
    <property type="entry name" value="Periplasmic binding protein-like II"/>
    <property type="match status" value="2"/>
</dbReference>